<proteinExistence type="predicted"/>
<dbReference type="RefSeq" id="XP_031874794.1">
    <property type="nucleotide sequence ID" value="XM_032010740.1"/>
</dbReference>
<dbReference type="GeneID" id="43594966"/>
<evidence type="ECO:0000313" key="2">
    <source>
        <dbReference type="EMBL" id="RDL42138.1"/>
    </source>
</evidence>
<dbReference type="Proteomes" id="UP000254866">
    <property type="component" value="Unassembled WGS sequence"/>
</dbReference>
<accession>A0A370U2Y1</accession>
<organism evidence="2 3">
    <name type="scientific">Venustampulla echinocandica</name>
    <dbReference type="NCBI Taxonomy" id="2656787"/>
    <lineage>
        <taxon>Eukaryota</taxon>
        <taxon>Fungi</taxon>
        <taxon>Dikarya</taxon>
        <taxon>Ascomycota</taxon>
        <taxon>Pezizomycotina</taxon>
        <taxon>Leotiomycetes</taxon>
        <taxon>Helotiales</taxon>
        <taxon>Pleuroascaceae</taxon>
        <taxon>Venustampulla</taxon>
    </lineage>
</organism>
<sequence length="169" mass="19197">MAASRRHVKNLSRHRAATAPATKRRCHLPEPNDFVFFSEQCLRAMDIFKNGDSKGAERMREELNQLLRSRGLSVFRKAMIELLISEVSNSNVPDEDLDDPRQHAFNCMQIVGRLREQGVPPDLESAVSFVGRRAKKVAMPYVQERIQEEAARRNGGLQVPTNTPQPTMK</sequence>
<feature type="compositionally biased region" description="Polar residues" evidence="1">
    <location>
        <begin position="159"/>
        <end position="169"/>
    </location>
</feature>
<feature type="region of interest" description="Disordered" evidence="1">
    <location>
        <begin position="1"/>
        <end position="24"/>
    </location>
</feature>
<feature type="region of interest" description="Disordered" evidence="1">
    <location>
        <begin position="148"/>
        <end position="169"/>
    </location>
</feature>
<dbReference type="AlphaFoldDB" id="A0A370U2Y1"/>
<dbReference type="OrthoDB" id="3559954at2759"/>
<name>A0A370U2Y1_9HELO</name>
<protein>
    <submittedName>
        <fullName evidence="2">Uncharacterized protein</fullName>
    </submittedName>
</protein>
<keyword evidence="3" id="KW-1185">Reference proteome</keyword>
<gene>
    <name evidence="2" type="ORF">BP5553_02117</name>
</gene>
<evidence type="ECO:0000256" key="1">
    <source>
        <dbReference type="SAM" id="MobiDB-lite"/>
    </source>
</evidence>
<comment type="caution">
    <text evidence="2">The sequence shown here is derived from an EMBL/GenBank/DDBJ whole genome shotgun (WGS) entry which is preliminary data.</text>
</comment>
<reference evidence="2 3" key="1">
    <citation type="journal article" date="2018" name="IMA Fungus">
        <title>IMA Genome-F 9: Draft genome sequence of Annulohypoxylon stygium, Aspergillus mulundensis, Berkeleyomyces basicola (syn. Thielaviopsis basicola), Ceratocystis smalleyi, two Cercospora beticola strains, Coleophoma cylindrospora, Fusarium fracticaudum, Phialophora cf. hyalina, and Morchella septimelata.</title>
        <authorList>
            <person name="Wingfield B.D."/>
            <person name="Bills G.F."/>
            <person name="Dong Y."/>
            <person name="Huang W."/>
            <person name="Nel W.J."/>
            <person name="Swalarsk-Parry B.S."/>
            <person name="Vaghefi N."/>
            <person name="Wilken P.M."/>
            <person name="An Z."/>
            <person name="de Beer Z.W."/>
            <person name="De Vos L."/>
            <person name="Chen L."/>
            <person name="Duong T.A."/>
            <person name="Gao Y."/>
            <person name="Hammerbacher A."/>
            <person name="Kikkert J.R."/>
            <person name="Li Y."/>
            <person name="Li H."/>
            <person name="Li K."/>
            <person name="Li Q."/>
            <person name="Liu X."/>
            <person name="Ma X."/>
            <person name="Naidoo K."/>
            <person name="Pethybridge S.J."/>
            <person name="Sun J."/>
            <person name="Steenkamp E.T."/>
            <person name="van der Nest M.A."/>
            <person name="van Wyk S."/>
            <person name="Wingfield M.J."/>
            <person name="Xiong C."/>
            <person name="Yue Q."/>
            <person name="Zhang X."/>
        </authorList>
    </citation>
    <scope>NUCLEOTIDE SEQUENCE [LARGE SCALE GENOMIC DNA]</scope>
    <source>
        <strain evidence="2 3">BP 5553</strain>
    </source>
</reference>
<evidence type="ECO:0000313" key="3">
    <source>
        <dbReference type="Proteomes" id="UP000254866"/>
    </source>
</evidence>
<dbReference type="EMBL" id="NPIC01000001">
    <property type="protein sequence ID" value="RDL42138.1"/>
    <property type="molecule type" value="Genomic_DNA"/>
</dbReference>